<dbReference type="Proteomes" id="UP001187415">
    <property type="component" value="Unassembled WGS sequence"/>
</dbReference>
<sequence>MTFIKDCRTSCRAAGRQGHGEAGRQQKTIGLFRLSKGVPRPFLRHPADSCGFQGLCCCLTLPSFQMPSYSSSAPLGQGDARWTGEDEEEKVKGEDVIQWTLTALDKSLEGQDGKQEGGL</sequence>
<accession>A0AA88LXM5</accession>
<comment type="caution">
    <text evidence="2">The sequence shown here is derived from an EMBL/GenBank/DDBJ whole genome shotgun (WGS) entry which is preliminary data.</text>
</comment>
<name>A0AA88LXM5_CHASR</name>
<evidence type="ECO:0000313" key="2">
    <source>
        <dbReference type="EMBL" id="KAK2825845.1"/>
    </source>
</evidence>
<proteinExistence type="predicted"/>
<evidence type="ECO:0000256" key="1">
    <source>
        <dbReference type="SAM" id="MobiDB-lite"/>
    </source>
</evidence>
<feature type="region of interest" description="Disordered" evidence="1">
    <location>
        <begin position="70"/>
        <end position="89"/>
    </location>
</feature>
<gene>
    <name evidence="2" type="ORF">Q5P01_020059</name>
</gene>
<keyword evidence="3" id="KW-1185">Reference proteome</keyword>
<organism evidence="2 3">
    <name type="scientific">Channa striata</name>
    <name type="common">Snakehead murrel</name>
    <name type="synonym">Ophicephalus striatus</name>
    <dbReference type="NCBI Taxonomy" id="64152"/>
    <lineage>
        <taxon>Eukaryota</taxon>
        <taxon>Metazoa</taxon>
        <taxon>Chordata</taxon>
        <taxon>Craniata</taxon>
        <taxon>Vertebrata</taxon>
        <taxon>Euteleostomi</taxon>
        <taxon>Actinopterygii</taxon>
        <taxon>Neopterygii</taxon>
        <taxon>Teleostei</taxon>
        <taxon>Neoteleostei</taxon>
        <taxon>Acanthomorphata</taxon>
        <taxon>Anabantaria</taxon>
        <taxon>Anabantiformes</taxon>
        <taxon>Channoidei</taxon>
        <taxon>Channidae</taxon>
        <taxon>Channa</taxon>
    </lineage>
</organism>
<evidence type="ECO:0000313" key="3">
    <source>
        <dbReference type="Proteomes" id="UP001187415"/>
    </source>
</evidence>
<dbReference type="EMBL" id="JAUPFM010000016">
    <property type="protein sequence ID" value="KAK2825845.1"/>
    <property type="molecule type" value="Genomic_DNA"/>
</dbReference>
<dbReference type="AlphaFoldDB" id="A0AA88LXM5"/>
<protein>
    <submittedName>
        <fullName evidence="2">Uncharacterized protein</fullName>
    </submittedName>
</protein>
<reference evidence="2" key="1">
    <citation type="submission" date="2023-07" db="EMBL/GenBank/DDBJ databases">
        <title>Chromosome-level Genome Assembly of Striped Snakehead (Channa striata).</title>
        <authorList>
            <person name="Liu H."/>
        </authorList>
    </citation>
    <scope>NUCLEOTIDE SEQUENCE</scope>
    <source>
        <strain evidence="2">Gz</strain>
        <tissue evidence="2">Muscle</tissue>
    </source>
</reference>